<sequence length="65" mass="7405">MGESAAASGAVTVRMLNAFRDEVRDAFKEARKDIGGIREELRDERRERAAEDRRIEAAKNRRDEG</sequence>
<accession>A0ABR5FA37</accession>
<evidence type="ECO:0000313" key="3">
    <source>
        <dbReference type="Proteomes" id="UP000036464"/>
    </source>
</evidence>
<evidence type="ECO:0000256" key="1">
    <source>
        <dbReference type="SAM" id="MobiDB-lite"/>
    </source>
</evidence>
<reference evidence="2 3" key="1">
    <citation type="submission" date="2015-05" db="EMBL/GenBank/DDBJ databases">
        <title>Genome sequence of Mycobacterium heraklionense Davo strain.</title>
        <authorList>
            <person name="Greninger A.L."/>
            <person name="Cunningham G."/>
            <person name="Miller S."/>
        </authorList>
    </citation>
    <scope>NUCLEOTIDE SEQUENCE [LARGE SCALE GENOMIC DNA]</scope>
    <source>
        <strain evidence="2 3">Davo</strain>
    </source>
</reference>
<evidence type="ECO:0008006" key="4">
    <source>
        <dbReference type="Google" id="ProtNLM"/>
    </source>
</evidence>
<comment type="caution">
    <text evidence="2">The sequence shown here is derived from an EMBL/GenBank/DDBJ whole genome shotgun (WGS) entry which is preliminary data.</text>
</comment>
<gene>
    <name evidence="2" type="ORF">ABW16_21670</name>
</gene>
<dbReference type="EMBL" id="LDPO01000027">
    <property type="protein sequence ID" value="KLO25925.1"/>
    <property type="molecule type" value="Genomic_DNA"/>
</dbReference>
<proteinExistence type="predicted"/>
<dbReference type="Proteomes" id="UP000036464">
    <property type="component" value="Unassembled WGS sequence"/>
</dbReference>
<name>A0ABR5FA37_9MYCO</name>
<evidence type="ECO:0000313" key="2">
    <source>
        <dbReference type="EMBL" id="KLO25925.1"/>
    </source>
</evidence>
<organism evidence="2 3">
    <name type="scientific">Mycolicibacter heraklionensis</name>
    <dbReference type="NCBI Taxonomy" id="512402"/>
    <lineage>
        <taxon>Bacteria</taxon>
        <taxon>Bacillati</taxon>
        <taxon>Actinomycetota</taxon>
        <taxon>Actinomycetes</taxon>
        <taxon>Mycobacteriales</taxon>
        <taxon>Mycobacteriaceae</taxon>
        <taxon>Mycolicibacter</taxon>
    </lineage>
</organism>
<keyword evidence="3" id="KW-1185">Reference proteome</keyword>
<feature type="region of interest" description="Disordered" evidence="1">
    <location>
        <begin position="43"/>
        <end position="65"/>
    </location>
</feature>
<protein>
    <recommendedName>
        <fullName evidence="4">General stress protein CsbD</fullName>
    </recommendedName>
</protein>